<feature type="compositionally biased region" description="Polar residues" evidence="1">
    <location>
        <begin position="350"/>
        <end position="370"/>
    </location>
</feature>
<sequence length="390" mass="41466">MSWKRKANQPNRLKDLSSNSPSVIHNVYDSPKPSETVTTTNCTTAMEFVPFLPPSTNHGGILNLSPTATKTISSKSQREAASADIMSILRDACLSSSLSREEKISLLSEVTSQISGLKRQLNSPHLNSKQADDETPLNLTQEKREILGTKRLETTQCHGQDSTTPSLPSSPFNGSLVDSGKVSCLPAKAGGDLKPHFSVCSGLPRVSCGIPLLDVGASNPCELLFKMIQACQENASISTHCGDKPQQSPVSAPPSATSAGEVPIIPLGLTHVPLRDQTPPSTLPLPLLAIKSEDSKSEQQLFAQLGLDPALISSLQGGLKEMAVAPLTSASRLTTGDLFSPNKLFPIPSQSNGFPLMHQSPSLQSSQQVECEQRPSPRGGFGQSRKVSSS</sequence>
<proteinExistence type="predicted"/>
<feature type="region of interest" description="Disordered" evidence="1">
    <location>
        <begin position="350"/>
        <end position="390"/>
    </location>
</feature>
<accession>A0A5K3FN90</accession>
<organism evidence="2">
    <name type="scientific">Mesocestoides corti</name>
    <name type="common">Flatworm</name>
    <dbReference type="NCBI Taxonomy" id="53468"/>
    <lineage>
        <taxon>Eukaryota</taxon>
        <taxon>Metazoa</taxon>
        <taxon>Spiralia</taxon>
        <taxon>Lophotrochozoa</taxon>
        <taxon>Platyhelminthes</taxon>
        <taxon>Cestoda</taxon>
        <taxon>Eucestoda</taxon>
        <taxon>Cyclophyllidea</taxon>
        <taxon>Mesocestoididae</taxon>
        <taxon>Mesocestoides</taxon>
    </lineage>
</organism>
<reference evidence="2" key="1">
    <citation type="submission" date="2019-11" db="UniProtKB">
        <authorList>
            <consortium name="WormBaseParasite"/>
        </authorList>
    </citation>
    <scope>IDENTIFICATION</scope>
</reference>
<feature type="compositionally biased region" description="Polar residues" evidence="1">
    <location>
        <begin position="8"/>
        <end position="23"/>
    </location>
</feature>
<dbReference type="AlphaFoldDB" id="A0A5K3FN90"/>
<dbReference type="WBParaSite" id="MCU_009670-RB">
    <property type="protein sequence ID" value="MCU_009670-RB"/>
    <property type="gene ID" value="MCU_009670"/>
</dbReference>
<name>A0A5K3FN90_MESCO</name>
<feature type="region of interest" description="Disordered" evidence="1">
    <location>
        <begin position="1"/>
        <end position="23"/>
    </location>
</feature>
<feature type="region of interest" description="Disordered" evidence="1">
    <location>
        <begin position="150"/>
        <end position="172"/>
    </location>
</feature>
<evidence type="ECO:0000256" key="1">
    <source>
        <dbReference type="SAM" id="MobiDB-lite"/>
    </source>
</evidence>
<feature type="compositionally biased region" description="Polar residues" evidence="1">
    <location>
        <begin position="154"/>
        <end position="172"/>
    </location>
</feature>
<evidence type="ECO:0000313" key="2">
    <source>
        <dbReference type="WBParaSite" id="MCU_009670-RB"/>
    </source>
</evidence>
<protein>
    <submittedName>
        <fullName evidence="2">Coiled-coil domain-containing protein 14</fullName>
    </submittedName>
</protein>